<evidence type="ECO:0000313" key="12">
    <source>
        <dbReference type="EMBL" id="WWY20435.1"/>
    </source>
</evidence>
<dbReference type="Proteomes" id="UP000556620">
    <property type="component" value="Unassembled WGS sequence"/>
</dbReference>
<dbReference type="PANTHER" id="PTHR43124">
    <property type="entry name" value="PURINE EFFLUX PUMP PBUE"/>
    <property type="match status" value="1"/>
</dbReference>
<feature type="transmembrane region" description="Helical" evidence="6">
    <location>
        <begin position="354"/>
        <end position="375"/>
    </location>
</feature>
<dbReference type="EMBL" id="JACGDA010000033">
    <property type="protein sequence ID" value="MBA6148970.1"/>
    <property type="molecule type" value="Genomic_DNA"/>
</dbReference>
<evidence type="ECO:0000256" key="1">
    <source>
        <dbReference type="ARBA" id="ARBA00004651"/>
    </source>
</evidence>
<dbReference type="Proteomes" id="UP000577346">
    <property type="component" value="Unassembled WGS sequence"/>
</dbReference>
<dbReference type="PANTHER" id="PTHR43124:SF10">
    <property type="entry name" value="PURINE EFFLUX PUMP PBUE"/>
    <property type="match status" value="1"/>
</dbReference>
<dbReference type="RefSeq" id="WP_009685420.1">
    <property type="nucleotide sequence ID" value="NZ_CP079903.1"/>
</dbReference>
<feature type="transmembrane region" description="Helical" evidence="6">
    <location>
        <begin position="265"/>
        <end position="286"/>
    </location>
</feature>
<keyword evidence="5 6" id="KW-0472">Membrane</keyword>
<evidence type="ECO:0000313" key="13">
    <source>
        <dbReference type="Proteomes" id="UP000556620"/>
    </source>
</evidence>
<gene>
    <name evidence="9" type="ORF">H4C15_15870</name>
    <name evidence="8" type="ORF">H4C44_17625</name>
    <name evidence="10" type="ORF">N5C70_02120</name>
    <name evidence="11" type="ORF">PWA60_22470</name>
    <name evidence="12" type="ORF">V9385_22940</name>
</gene>
<reference evidence="12 16" key="4">
    <citation type="submission" date="2024-03" db="EMBL/GenBank/DDBJ databases">
        <title>Pseudomonas juntendi.</title>
        <authorList>
            <person name="Liu Y."/>
        </authorList>
    </citation>
    <scope>NUCLEOTIDE SEQUENCE [LARGE SCALE GENOMIC DNA]</scope>
    <source>
        <strain evidence="12 16">L4046hy</strain>
    </source>
</reference>
<dbReference type="SUPFAM" id="SSF103473">
    <property type="entry name" value="MFS general substrate transporter"/>
    <property type="match status" value="1"/>
</dbReference>
<feature type="transmembrane region" description="Helical" evidence="6">
    <location>
        <begin position="74"/>
        <end position="94"/>
    </location>
</feature>
<dbReference type="PROSITE" id="PS50850">
    <property type="entry name" value="MFS"/>
    <property type="match status" value="1"/>
</dbReference>
<dbReference type="InterPro" id="IPR050189">
    <property type="entry name" value="MFS_Efflux_Transporters"/>
</dbReference>
<feature type="domain" description="Major facilitator superfamily (MFS) profile" evidence="7">
    <location>
        <begin position="1"/>
        <end position="377"/>
    </location>
</feature>
<dbReference type="Proteomes" id="UP001160152">
    <property type="component" value="Unassembled WGS sequence"/>
</dbReference>
<feature type="transmembrane region" description="Helical" evidence="6">
    <location>
        <begin position="131"/>
        <end position="152"/>
    </location>
</feature>
<keyword evidence="2" id="KW-1003">Cell membrane</keyword>
<dbReference type="GO" id="GO:0005886">
    <property type="term" value="C:plasma membrane"/>
    <property type="evidence" value="ECO:0007669"/>
    <property type="project" value="UniProtKB-SubCell"/>
</dbReference>
<dbReference type="Proteomes" id="UP001375228">
    <property type="component" value="Chromosome"/>
</dbReference>
<dbReference type="GO" id="GO:0022857">
    <property type="term" value="F:transmembrane transporter activity"/>
    <property type="evidence" value="ECO:0007669"/>
    <property type="project" value="InterPro"/>
</dbReference>
<dbReference type="EMBL" id="JACGCU010000032">
    <property type="protein sequence ID" value="MBA6060993.1"/>
    <property type="molecule type" value="Genomic_DNA"/>
</dbReference>
<evidence type="ECO:0000256" key="6">
    <source>
        <dbReference type="SAM" id="Phobius"/>
    </source>
</evidence>
<reference evidence="13 14" key="1">
    <citation type="submission" date="2020-07" db="EMBL/GenBank/DDBJ databases">
        <title>Diversity of carbapenemase encoding genes among Pseudomonas putida group clinical isolates in a tertiary Brazilian hospital.</title>
        <authorList>
            <person name="Alberto-Lei F."/>
            <person name="Nodari C.S."/>
            <person name="Streling A.P."/>
            <person name="Paulino J.T."/>
            <person name="Bessa-Neto F.O."/>
            <person name="Cayo R."/>
            <person name="Gales A.C."/>
        </authorList>
    </citation>
    <scope>NUCLEOTIDE SEQUENCE [LARGE SCALE GENOMIC DNA]</scope>
    <source>
        <strain evidence="9 14">11213</strain>
        <strain evidence="8 13">14535</strain>
    </source>
</reference>
<protein>
    <submittedName>
        <fullName evidence="9">MFS transporter</fullName>
    </submittedName>
</protein>
<evidence type="ECO:0000313" key="10">
    <source>
        <dbReference type="EMBL" id="MDH0755553.1"/>
    </source>
</evidence>
<dbReference type="EMBL" id="JAOCBV010000001">
    <property type="protein sequence ID" value="MDH0755553.1"/>
    <property type="molecule type" value="Genomic_DNA"/>
</dbReference>
<name>A0A7W2LXQ2_9PSED</name>
<dbReference type="EMBL" id="CP146691">
    <property type="protein sequence ID" value="WWY20435.1"/>
    <property type="molecule type" value="Genomic_DNA"/>
</dbReference>
<evidence type="ECO:0000313" key="15">
    <source>
        <dbReference type="Proteomes" id="UP001160152"/>
    </source>
</evidence>
<evidence type="ECO:0000256" key="4">
    <source>
        <dbReference type="ARBA" id="ARBA00022989"/>
    </source>
</evidence>
<feature type="transmembrane region" description="Helical" evidence="6">
    <location>
        <begin position="200"/>
        <end position="220"/>
    </location>
</feature>
<evidence type="ECO:0000313" key="16">
    <source>
        <dbReference type="Proteomes" id="UP001375228"/>
    </source>
</evidence>
<feature type="transmembrane region" description="Helical" evidence="6">
    <location>
        <begin position="158"/>
        <end position="179"/>
    </location>
</feature>
<accession>A0A7W2LXQ2</accession>
<proteinExistence type="predicted"/>
<feature type="transmembrane region" description="Helical" evidence="6">
    <location>
        <begin position="323"/>
        <end position="348"/>
    </location>
</feature>
<reference evidence="11" key="3">
    <citation type="submission" date="2023-02" db="EMBL/GenBank/DDBJ databases">
        <title>tmexCD-toprJ-like cluster.</title>
        <authorList>
            <person name="Gao X."/>
            <person name="Wang C."/>
            <person name="Liu J."/>
        </authorList>
    </citation>
    <scope>NUCLEOTIDE SEQUENCE</scope>
    <source>
        <strain evidence="11">GDW21C697WI</strain>
    </source>
</reference>
<feature type="transmembrane region" description="Helical" evidence="6">
    <location>
        <begin position="12"/>
        <end position="35"/>
    </location>
</feature>
<dbReference type="InterPro" id="IPR036259">
    <property type="entry name" value="MFS_trans_sf"/>
</dbReference>
<feature type="transmembrane region" description="Helical" evidence="6">
    <location>
        <begin position="232"/>
        <end position="253"/>
    </location>
</feature>
<feature type="transmembrane region" description="Helical" evidence="6">
    <location>
        <begin position="292"/>
        <end position="311"/>
    </location>
</feature>
<dbReference type="GeneID" id="72422333"/>
<dbReference type="EMBL" id="CP118677">
    <property type="protein sequence ID" value="WEA19990.1"/>
    <property type="molecule type" value="Genomic_DNA"/>
</dbReference>
<evidence type="ECO:0000259" key="7">
    <source>
        <dbReference type="PROSITE" id="PS50850"/>
    </source>
</evidence>
<dbReference type="Gene3D" id="1.20.1250.20">
    <property type="entry name" value="MFS general substrate transporter like domains"/>
    <property type="match status" value="2"/>
</dbReference>
<evidence type="ECO:0000256" key="3">
    <source>
        <dbReference type="ARBA" id="ARBA00022692"/>
    </source>
</evidence>
<feature type="transmembrane region" description="Helical" evidence="6">
    <location>
        <begin position="47"/>
        <end position="67"/>
    </location>
</feature>
<feature type="transmembrane region" description="Helical" evidence="6">
    <location>
        <begin position="100"/>
        <end position="119"/>
    </location>
</feature>
<evidence type="ECO:0000313" key="8">
    <source>
        <dbReference type="EMBL" id="MBA6060993.1"/>
    </source>
</evidence>
<sequence>MNTQSDNVLRAACILIAAGSILAVGIQPIFIGLLVERLGLTLAQQSSVMSAEMCGSIFGTLACVPIMRRFSVRTTALLAASALLVSNLFTAQVSDVSMLMAARVVAGIGSGILYAYSIFGLGGLRDPDRSYGVLLFMQTALFAFSAATVPLIAGRLGFGWAINYLSIWFALICFACMFLPRTTAPKPKNTTDANAKSLSVVGVFSLIGMVLLQVSIYSLWGFVEGIGTDAGIGAVEIGWALSVGLLGGLPGAALPSLLGKKLGRVPMILTGSTIVLAAIVMFATAIRSAVDLGIAVFLMNVGWNLALSYYMSSVVAHDPTGRLTRMVGSLQVISAAAAPTILMVLIGNQGRQEIFTLSAGSVLLGGLSMAVMLVLNRRRKTEADFAIQ</sequence>
<evidence type="ECO:0000313" key="9">
    <source>
        <dbReference type="EMBL" id="MBA6148970.1"/>
    </source>
</evidence>
<dbReference type="AlphaFoldDB" id="A0A7W2LXQ2"/>
<reference evidence="10 15" key="2">
    <citation type="submission" date="2022-09" db="EMBL/GenBank/DDBJ databases">
        <title>Intensive care unit water sources are persistently colonized with multi-drug resistant bacteria and are the site of extensive horizontal gene transfer of antibiotic resistance genes.</title>
        <authorList>
            <person name="Diorio-Toth L."/>
        </authorList>
    </citation>
    <scope>NUCLEOTIDE SEQUENCE [LARGE SCALE GENOMIC DNA]</scope>
    <source>
        <strain evidence="10 15">GD03901</strain>
    </source>
</reference>
<comment type="subcellular location">
    <subcellularLocation>
        <location evidence="1">Cell membrane</location>
        <topology evidence="1">Multi-pass membrane protein</topology>
    </subcellularLocation>
</comment>
<keyword evidence="16" id="KW-1185">Reference proteome</keyword>
<evidence type="ECO:0000313" key="14">
    <source>
        <dbReference type="Proteomes" id="UP000577346"/>
    </source>
</evidence>
<keyword evidence="3 6" id="KW-0812">Transmembrane</keyword>
<keyword evidence="4 6" id="KW-1133">Transmembrane helix</keyword>
<evidence type="ECO:0000256" key="2">
    <source>
        <dbReference type="ARBA" id="ARBA00022475"/>
    </source>
</evidence>
<evidence type="ECO:0000313" key="11">
    <source>
        <dbReference type="EMBL" id="WEA19990.1"/>
    </source>
</evidence>
<dbReference type="InterPro" id="IPR020846">
    <property type="entry name" value="MFS_dom"/>
</dbReference>
<dbReference type="InterPro" id="IPR011701">
    <property type="entry name" value="MFS"/>
</dbReference>
<organism evidence="9 14">
    <name type="scientific">Pseudomonas juntendi</name>
    <dbReference type="NCBI Taxonomy" id="2666183"/>
    <lineage>
        <taxon>Bacteria</taxon>
        <taxon>Pseudomonadati</taxon>
        <taxon>Pseudomonadota</taxon>
        <taxon>Gammaproteobacteria</taxon>
        <taxon>Pseudomonadales</taxon>
        <taxon>Pseudomonadaceae</taxon>
        <taxon>Pseudomonas</taxon>
    </lineage>
</organism>
<evidence type="ECO:0000256" key="5">
    <source>
        <dbReference type="ARBA" id="ARBA00023136"/>
    </source>
</evidence>
<dbReference type="Proteomes" id="UP001217631">
    <property type="component" value="Chromosome"/>
</dbReference>
<dbReference type="Pfam" id="PF07690">
    <property type="entry name" value="MFS_1"/>
    <property type="match status" value="1"/>
</dbReference>